<keyword evidence="3" id="KW-1185">Reference proteome</keyword>
<dbReference type="Pfam" id="PF13328">
    <property type="entry name" value="HD_4"/>
    <property type="match status" value="1"/>
</dbReference>
<dbReference type="Gene3D" id="1.10.3210.10">
    <property type="entry name" value="Hypothetical protein af1432"/>
    <property type="match status" value="1"/>
</dbReference>
<dbReference type="CDD" id="cd00077">
    <property type="entry name" value="HDc"/>
    <property type="match status" value="1"/>
</dbReference>
<accession>A0ABW8T5K3</accession>
<protein>
    <submittedName>
        <fullName evidence="2">HD domain-containing protein</fullName>
    </submittedName>
</protein>
<comment type="caution">
    <text evidence="2">The sequence shown here is derived from an EMBL/GenBank/DDBJ whole genome shotgun (WGS) entry which is preliminary data.</text>
</comment>
<dbReference type="InterPro" id="IPR052194">
    <property type="entry name" value="MESH1"/>
</dbReference>
<dbReference type="Proteomes" id="UP001623591">
    <property type="component" value="Unassembled WGS sequence"/>
</dbReference>
<proteinExistence type="predicted"/>
<dbReference type="RefSeq" id="WP_406770122.1">
    <property type="nucleotide sequence ID" value="NZ_JBJHZZ010000008.1"/>
</dbReference>
<evidence type="ECO:0000313" key="2">
    <source>
        <dbReference type="EMBL" id="MFL0247692.1"/>
    </source>
</evidence>
<dbReference type="EMBL" id="JBJHZZ010000008">
    <property type="protein sequence ID" value="MFL0247692.1"/>
    <property type="molecule type" value="Genomic_DNA"/>
</dbReference>
<evidence type="ECO:0000259" key="1">
    <source>
        <dbReference type="SMART" id="SM00471"/>
    </source>
</evidence>
<gene>
    <name evidence="2" type="ORF">ACJDUG_11995</name>
</gene>
<name>A0ABW8T5K3_9CLOT</name>
<organism evidence="2 3">
    <name type="scientific">Candidatus Clostridium stratigraminis</name>
    <dbReference type="NCBI Taxonomy" id="3381661"/>
    <lineage>
        <taxon>Bacteria</taxon>
        <taxon>Bacillati</taxon>
        <taxon>Bacillota</taxon>
        <taxon>Clostridia</taxon>
        <taxon>Eubacteriales</taxon>
        <taxon>Clostridiaceae</taxon>
        <taxon>Clostridium</taxon>
    </lineage>
</organism>
<reference evidence="2 3" key="1">
    <citation type="submission" date="2024-11" db="EMBL/GenBank/DDBJ databases">
        <authorList>
            <person name="Heng Y.C."/>
            <person name="Lim A.C.H."/>
            <person name="Lee J.K.Y."/>
            <person name="Kittelmann S."/>
        </authorList>
    </citation>
    <scope>NUCLEOTIDE SEQUENCE [LARGE SCALE GENOMIC DNA]</scope>
    <source>
        <strain evidence="2 3">WILCCON 0185</strain>
    </source>
</reference>
<dbReference type="SUPFAM" id="SSF109604">
    <property type="entry name" value="HD-domain/PDEase-like"/>
    <property type="match status" value="1"/>
</dbReference>
<dbReference type="PANTHER" id="PTHR46246:SF1">
    <property type="entry name" value="GUANOSINE-3',5'-BIS(DIPHOSPHATE) 3'-PYROPHOSPHOHYDROLASE MESH1"/>
    <property type="match status" value="1"/>
</dbReference>
<dbReference type="PANTHER" id="PTHR46246">
    <property type="entry name" value="GUANOSINE-3',5'-BIS(DIPHOSPHATE) 3'-PYROPHOSPHOHYDROLASE MESH1"/>
    <property type="match status" value="1"/>
</dbReference>
<dbReference type="SMART" id="SM00471">
    <property type="entry name" value="HDc"/>
    <property type="match status" value="1"/>
</dbReference>
<sequence>MNNLALQTAWQAHSHQKRKGTEIPYVIHPIEVAIILIENGAEEDLITAGLLHDTLEDTNITKEYIEQNFGKHVLNLVIGASEPYKLETNTRLSLEEEIDSWKVRKTHTINFIAIAPLEIKLLTCADKLSNIRSMVRDYNLIGNELWKKFNAGAGDQKWYYEELTKSLCGLSTYKLYEEFASLVRDLFNSKEVLAFIRS</sequence>
<dbReference type="InterPro" id="IPR003607">
    <property type="entry name" value="HD/PDEase_dom"/>
</dbReference>
<evidence type="ECO:0000313" key="3">
    <source>
        <dbReference type="Proteomes" id="UP001623591"/>
    </source>
</evidence>
<feature type="domain" description="HD/PDEase" evidence="1">
    <location>
        <begin position="21"/>
        <end position="140"/>
    </location>
</feature>